<sequence length="185" mass="20666">MKKMLLPAMLLLATSTGLFAQDNNEIIIRASKPITKELAPKVVVDSLNNRFPDASAIQYFKTSPTGVQNGWNVTEQNTMNSDAEIDHYTISFKRDNMKYFGLYRADGTLLKSKQEQTEAALPDAVKQSLRNLAGTDYKSYKLLSTSYLKTTDYGKKSDFYEVTAVKGSTKKTVFVKPDGTVIKVK</sequence>
<dbReference type="EMBL" id="QTJU01000005">
    <property type="protein sequence ID" value="RFM27302.1"/>
    <property type="molecule type" value="Genomic_DNA"/>
</dbReference>
<evidence type="ECO:0000313" key="2">
    <source>
        <dbReference type="EMBL" id="RFM27302.1"/>
    </source>
</evidence>
<dbReference type="OrthoDB" id="673686at2"/>
<feature type="chain" id="PRO_5017712063" description="Beta-lactamase-inhibitor-like PepSY-like domain-containing protein" evidence="1">
    <location>
        <begin position="21"/>
        <end position="185"/>
    </location>
</feature>
<name>A0A3E1NHE3_9BACT</name>
<dbReference type="RefSeq" id="WP_116848059.1">
    <property type="nucleotide sequence ID" value="NZ_QTJU01000005.1"/>
</dbReference>
<protein>
    <recommendedName>
        <fullName evidence="4">Beta-lactamase-inhibitor-like PepSY-like domain-containing protein</fullName>
    </recommendedName>
</protein>
<feature type="signal peptide" evidence="1">
    <location>
        <begin position="1"/>
        <end position="20"/>
    </location>
</feature>
<evidence type="ECO:0000256" key="1">
    <source>
        <dbReference type="SAM" id="SignalP"/>
    </source>
</evidence>
<dbReference type="Gene3D" id="3.10.450.360">
    <property type="match status" value="1"/>
</dbReference>
<keyword evidence="3" id="KW-1185">Reference proteome</keyword>
<proteinExistence type="predicted"/>
<accession>A0A3E1NHE3</accession>
<comment type="caution">
    <text evidence="2">The sequence shown here is derived from an EMBL/GenBank/DDBJ whole genome shotgun (WGS) entry which is preliminary data.</text>
</comment>
<keyword evidence="1" id="KW-0732">Signal</keyword>
<dbReference type="AlphaFoldDB" id="A0A3E1NHE3"/>
<evidence type="ECO:0008006" key="4">
    <source>
        <dbReference type="Google" id="ProtNLM"/>
    </source>
</evidence>
<organism evidence="2 3">
    <name type="scientific">Deminuibacter soli</name>
    <dbReference type="NCBI Taxonomy" id="2291815"/>
    <lineage>
        <taxon>Bacteria</taxon>
        <taxon>Pseudomonadati</taxon>
        <taxon>Bacteroidota</taxon>
        <taxon>Chitinophagia</taxon>
        <taxon>Chitinophagales</taxon>
        <taxon>Chitinophagaceae</taxon>
        <taxon>Deminuibacter</taxon>
    </lineage>
</organism>
<dbReference type="Proteomes" id="UP000261284">
    <property type="component" value="Unassembled WGS sequence"/>
</dbReference>
<evidence type="ECO:0000313" key="3">
    <source>
        <dbReference type="Proteomes" id="UP000261284"/>
    </source>
</evidence>
<gene>
    <name evidence="2" type="ORF">DXN05_14840</name>
</gene>
<reference evidence="2 3" key="1">
    <citation type="submission" date="2018-08" db="EMBL/GenBank/DDBJ databases">
        <title>Chitinophagaceae sp. K23C18032701, a novel bacterium isolated from forest soil.</title>
        <authorList>
            <person name="Wang C."/>
        </authorList>
    </citation>
    <scope>NUCLEOTIDE SEQUENCE [LARGE SCALE GENOMIC DNA]</scope>
    <source>
        <strain evidence="2 3">K23C18032701</strain>
    </source>
</reference>